<name>A0A1X0E9J8_9MYCO</name>
<dbReference type="Pfam" id="PF05901">
    <property type="entry name" value="Excalibur"/>
    <property type="match status" value="1"/>
</dbReference>
<protein>
    <submittedName>
        <fullName evidence="4">DUF1524 domain-containing protein</fullName>
    </submittedName>
    <submittedName>
        <fullName evidence="5">Deoxyribonuclease</fullName>
    </submittedName>
</protein>
<reference evidence="4 7" key="2">
    <citation type="submission" date="2020-01" db="EMBL/GenBank/DDBJ databases">
        <authorList>
            <person name="Sanchez-Estrada R."/>
            <person name="Gonzalez-Y-Merchand J.A."/>
            <person name="Rivera-Gutierrez S."/>
        </authorList>
    </citation>
    <scope>NUCLEOTIDE SEQUENCE [LARGE SCALE GENOMIC DNA]</scope>
    <source>
        <strain evidence="4 7">CST 7247</strain>
    </source>
</reference>
<evidence type="ECO:0000313" key="7">
    <source>
        <dbReference type="Proteomes" id="UP000466523"/>
    </source>
</evidence>
<evidence type="ECO:0000313" key="5">
    <source>
        <dbReference type="EMBL" id="ORA81272.1"/>
    </source>
</evidence>
<feature type="domain" description="Excalibur calcium-binding" evidence="3">
    <location>
        <begin position="276"/>
        <end position="312"/>
    </location>
</feature>
<accession>A0A1X0E9J8</accession>
<evidence type="ECO:0000259" key="3">
    <source>
        <dbReference type="SMART" id="SM00894"/>
    </source>
</evidence>
<evidence type="ECO:0000256" key="2">
    <source>
        <dbReference type="SAM" id="SignalP"/>
    </source>
</evidence>
<comment type="caution">
    <text evidence="5">The sequence shown here is derived from an EMBL/GenBank/DDBJ whole genome shotgun (WGS) entry which is preliminary data.</text>
</comment>
<reference evidence="5 6" key="1">
    <citation type="submission" date="2017-02" db="EMBL/GenBank/DDBJ databases">
        <title>The new phylogeny of genus Mycobacterium.</title>
        <authorList>
            <person name="Tortoli E."/>
            <person name="Trovato A."/>
            <person name="Cirillo D.M."/>
        </authorList>
    </citation>
    <scope>NUCLEOTIDE SEQUENCE [LARGE SCALE GENOMIC DNA]</scope>
    <source>
        <strain evidence="5 6">DSM 45093</strain>
    </source>
</reference>
<evidence type="ECO:0000256" key="1">
    <source>
        <dbReference type="SAM" id="MobiDB-lite"/>
    </source>
</evidence>
<evidence type="ECO:0000313" key="6">
    <source>
        <dbReference type="Proteomes" id="UP000192713"/>
    </source>
</evidence>
<dbReference type="Pfam" id="PF07510">
    <property type="entry name" value="GmrSD_C"/>
    <property type="match status" value="1"/>
</dbReference>
<dbReference type="AlphaFoldDB" id="A0A1X0E9J8"/>
<sequence>MVEQGHNWPGYAVVATALSALSALVAVSLVTSAAPAPADPVPVGAGDVSVELAKLEALPVKGRAPKTGYEREMFGPAWSDDVTVPDGHNGCDTRNDILRRDLVDIEIKPGTNGCVVLSGMLHDPYTGTAIVFQRGRGTSRAVQIDHVVALSDAWQKGAQQWDDLTRRNFANDPLNLQATSGPINEQKADGDAATWLPPNKSYRCAYVSRIVEVKSGYGLWVTQAEHDAIARVLTGECGASTGGPAPPEPADGTSPAQPPPGEPVPFLAPDDGPSVYFPNCAAARAAGAAPILAGQPGYRSGLDGDGDGIACE</sequence>
<dbReference type="SMART" id="SM00894">
    <property type="entry name" value="Excalibur"/>
    <property type="match status" value="1"/>
</dbReference>
<dbReference type="InterPro" id="IPR008613">
    <property type="entry name" value="Excalibur_Ca-bd_domain"/>
</dbReference>
<dbReference type="Proteomes" id="UP000466523">
    <property type="component" value="Unassembled WGS sequence"/>
</dbReference>
<keyword evidence="2" id="KW-0732">Signal</keyword>
<evidence type="ECO:0000313" key="4">
    <source>
        <dbReference type="EMBL" id="NDJ88203.1"/>
    </source>
</evidence>
<gene>
    <name evidence="5" type="ORF">BST28_06895</name>
    <name evidence="4" type="ORF">GWR20_03360</name>
</gene>
<feature type="region of interest" description="Disordered" evidence="1">
    <location>
        <begin position="293"/>
        <end position="312"/>
    </location>
</feature>
<dbReference type="EMBL" id="MVHU01000007">
    <property type="protein sequence ID" value="ORA81272.1"/>
    <property type="molecule type" value="Genomic_DNA"/>
</dbReference>
<organism evidence="5 6">
    <name type="scientific">Mycolicibacter kumamotonensis</name>
    <dbReference type="NCBI Taxonomy" id="354243"/>
    <lineage>
        <taxon>Bacteria</taxon>
        <taxon>Bacillati</taxon>
        <taxon>Actinomycetota</taxon>
        <taxon>Actinomycetes</taxon>
        <taxon>Mycobacteriales</taxon>
        <taxon>Mycobacteriaceae</taxon>
        <taxon>Mycolicibacter</taxon>
    </lineage>
</organism>
<dbReference type="RefSeq" id="WP_019739078.1">
    <property type="nucleotide sequence ID" value="NZ_JAACYR010000007.1"/>
</dbReference>
<dbReference type="PANTHER" id="PTHR24094:SF15">
    <property type="entry name" value="AMP-DEPENDENT SYNTHETASE_LIGASE DOMAIN-CONTAINING PROTEIN-RELATED"/>
    <property type="match status" value="1"/>
</dbReference>
<feature type="region of interest" description="Disordered" evidence="1">
    <location>
        <begin position="237"/>
        <end position="271"/>
    </location>
</feature>
<feature type="signal peptide" evidence="2">
    <location>
        <begin position="1"/>
        <end position="33"/>
    </location>
</feature>
<dbReference type="PANTHER" id="PTHR24094">
    <property type="entry name" value="SECRETED PROTEIN"/>
    <property type="match status" value="1"/>
</dbReference>
<dbReference type="Proteomes" id="UP000192713">
    <property type="component" value="Unassembled WGS sequence"/>
</dbReference>
<dbReference type="InterPro" id="IPR011089">
    <property type="entry name" value="GmrSD_C"/>
</dbReference>
<feature type="chain" id="PRO_5038221232" evidence="2">
    <location>
        <begin position="34"/>
        <end position="312"/>
    </location>
</feature>
<proteinExistence type="predicted"/>
<dbReference type="EMBL" id="JAACYR010000007">
    <property type="protein sequence ID" value="NDJ88203.1"/>
    <property type="molecule type" value="Genomic_DNA"/>
</dbReference>